<accession>A0A427YMS6</accession>
<dbReference type="Proteomes" id="UP000279259">
    <property type="component" value="Unassembled WGS sequence"/>
</dbReference>
<feature type="compositionally biased region" description="Low complexity" evidence="6">
    <location>
        <begin position="17"/>
        <end position="28"/>
    </location>
</feature>
<dbReference type="PROSITE" id="PS50082">
    <property type="entry name" value="WD_REPEATS_2"/>
    <property type="match status" value="1"/>
</dbReference>
<organism evidence="7 8">
    <name type="scientific">Saitozyma podzolica</name>
    <dbReference type="NCBI Taxonomy" id="1890683"/>
    <lineage>
        <taxon>Eukaryota</taxon>
        <taxon>Fungi</taxon>
        <taxon>Dikarya</taxon>
        <taxon>Basidiomycota</taxon>
        <taxon>Agaricomycotina</taxon>
        <taxon>Tremellomycetes</taxon>
        <taxon>Tremellales</taxon>
        <taxon>Trimorphomycetaceae</taxon>
        <taxon>Saitozyma</taxon>
    </lineage>
</organism>
<feature type="region of interest" description="Disordered" evidence="6">
    <location>
        <begin position="1"/>
        <end position="94"/>
    </location>
</feature>
<keyword evidence="2 5" id="KW-0853">WD repeat</keyword>
<feature type="repeat" description="WD" evidence="5">
    <location>
        <begin position="219"/>
        <end position="252"/>
    </location>
</feature>
<evidence type="ECO:0000313" key="7">
    <source>
        <dbReference type="EMBL" id="RSH92414.1"/>
    </source>
</evidence>
<dbReference type="InterPro" id="IPR001680">
    <property type="entry name" value="WD40_rpt"/>
</dbReference>
<protein>
    <submittedName>
        <fullName evidence="7">Pre-rRNA processing protein</fullName>
    </submittedName>
</protein>
<dbReference type="STRING" id="1890683.A0A427YMS6"/>
<evidence type="ECO:0000256" key="5">
    <source>
        <dbReference type="PROSITE-ProRule" id="PRU00221"/>
    </source>
</evidence>
<dbReference type="GO" id="GO:0034511">
    <property type="term" value="F:U3 snoRNA binding"/>
    <property type="evidence" value="ECO:0007669"/>
    <property type="project" value="InterPro"/>
</dbReference>
<evidence type="ECO:0000313" key="8">
    <source>
        <dbReference type="Proteomes" id="UP000279259"/>
    </source>
</evidence>
<comment type="caution">
    <text evidence="7">The sequence shown here is derived from an EMBL/GenBank/DDBJ whole genome shotgun (WGS) entry which is preliminary data.</text>
</comment>
<dbReference type="InterPro" id="IPR015943">
    <property type="entry name" value="WD40/YVTN_repeat-like_dom_sf"/>
</dbReference>
<feature type="compositionally biased region" description="Basic and acidic residues" evidence="6">
    <location>
        <begin position="76"/>
        <end position="85"/>
    </location>
</feature>
<evidence type="ECO:0000256" key="4">
    <source>
        <dbReference type="ARBA" id="ARBA00023242"/>
    </source>
</evidence>
<dbReference type="Pfam" id="PF00400">
    <property type="entry name" value="WD40"/>
    <property type="match status" value="3"/>
</dbReference>
<dbReference type="FunFam" id="2.130.10.10:FF:000899">
    <property type="entry name" value="Chromosome 15, whole genome shotgun sequence"/>
    <property type="match status" value="1"/>
</dbReference>
<dbReference type="InterPro" id="IPR036322">
    <property type="entry name" value="WD40_repeat_dom_sf"/>
</dbReference>
<dbReference type="Gene3D" id="2.130.10.10">
    <property type="entry name" value="YVTN repeat-like/Quinoprotein amine dehydrogenase"/>
    <property type="match status" value="1"/>
</dbReference>
<name>A0A427YMS6_9TREE</name>
<dbReference type="PROSITE" id="PS00678">
    <property type="entry name" value="WD_REPEATS_1"/>
    <property type="match status" value="1"/>
</dbReference>
<dbReference type="InterPro" id="IPR020472">
    <property type="entry name" value="WD40_PAC1"/>
</dbReference>
<reference evidence="7 8" key="1">
    <citation type="submission" date="2018-11" db="EMBL/GenBank/DDBJ databases">
        <title>Genome sequence of Saitozyma podzolica DSM 27192.</title>
        <authorList>
            <person name="Aliyu H."/>
            <person name="Gorte O."/>
            <person name="Ochsenreither K."/>
        </authorList>
    </citation>
    <scope>NUCLEOTIDE SEQUENCE [LARGE SCALE GENOMIC DNA]</scope>
    <source>
        <strain evidence="7 8">DSM 27192</strain>
    </source>
</reference>
<dbReference type="GO" id="GO:0032040">
    <property type="term" value="C:small-subunit processome"/>
    <property type="evidence" value="ECO:0007669"/>
    <property type="project" value="TreeGrafter"/>
</dbReference>
<dbReference type="PANTHER" id="PTHR19865">
    <property type="entry name" value="U3 SMALL NUCLEOLAR RNA INTERACTING PROTEIN 2"/>
    <property type="match status" value="1"/>
</dbReference>
<keyword evidence="8" id="KW-1185">Reference proteome</keyword>
<dbReference type="InterPro" id="IPR039241">
    <property type="entry name" value="Rrp9-like"/>
</dbReference>
<gene>
    <name evidence="7" type="primary">RRP9</name>
    <name evidence="7" type="ORF">EHS25_008829</name>
</gene>
<dbReference type="PANTHER" id="PTHR19865:SF0">
    <property type="entry name" value="U3 SMALL NUCLEOLAR RNA-INTERACTING PROTEIN 2"/>
    <property type="match status" value="1"/>
</dbReference>
<evidence type="ECO:0000256" key="3">
    <source>
        <dbReference type="ARBA" id="ARBA00022737"/>
    </source>
</evidence>
<dbReference type="AlphaFoldDB" id="A0A427YMS6"/>
<feature type="region of interest" description="Disordered" evidence="6">
    <location>
        <begin position="510"/>
        <end position="536"/>
    </location>
</feature>
<evidence type="ECO:0000256" key="1">
    <source>
        <dbReference type="ARBA" id="ARBA00004123"/>
    </source>
</evidence>
<evidence type="ECO:0000256" key="6">
    <source>
        <dbReference type="SAM" id="MobiDB-lite"/>
    </source>
</evidence>
<dbReference type="EMBL" id="RSCD01000006">
    <property type="protein sequence ID" value="RSH92414.1"/>
    <property type="molecule type" value="Genomic_DNA"/>
</dbReference>
<keyword evidence="4" id="KW-0539">Nucleus</keyword>
<dbReference type="InterPro" id="IPR019775">
    <property type="entry name" value="WD40_repeat_CS"/>
</dbReference>
<dbReference type="PRINTS" id="PR00320">
    <property type="entry name" value="GPROTEINBRPT"/>
</dbReference>
<comment type="subcellular location">
    <subcellularLocation>
        <location evidence="1">Nucleus</location>
    </subcellularLocation>
</comment>
<evidence type="ECO:0000256" key="2">
    <source>
        <dbReference type="ARBA" id="ARBA00022574"/>
    </source>
</evidence>
<proteinExistence type="predicted"/>
<keyword evidence="3" id="KW-0677">Repeat</keyword>
<dbReference type="SUPFAM" id="SSF50978">
    <property type="entry name" value="WD40 repeat-like"/>
    <property type="match status" value="1"/>
</dbReference>
<dbReference type="SMART" id="SM00320">
    <property type="entry name" value="WD40"/>
    <property type="match status" value="5"/>
</dbReference>
<dbReference type="PROSITE" id="PS50294">
    <property type="entry name" value="WD_REPEATS_REGION"/>
    <property type="match status" value="1"/>
</dbReference>
<dbReference type="OrthoDB" id="189968at2759"/>
<sequence>MPDSFFQSDKKRKRPSRPGSTPGSGPSKQPYEKPYRPAAYGKGQKPKGRSSRQSARDEDLSSDADGEGGGVDLDDMDFRRGRNDDAMSDGELIDENETAAEKRVRLAKGYLAKVREEVAADDADYDAAEIDRELIASRLQHDVAEAEGRIHTYLASHLAEPVTHFITMPSQLPTSVALTPSSLWVSTKRGTISRYSLPSLRKVGKPLGQARAGPSKTEVEGHRGEVLCLAASEDGKWLVSGGRDKVIGVWDVAGDQPAWKAGLKGHKDAVTSVALPPLNNQSHHVLSASLSRHLALHSLATLSVIDTFFGHQDSITSVSSLKPTIAVTAGSRDRTCRWWKVEEEVQLVFRGGGKSFERDGISAGTAEIKPSGAAEAALSKASGKGKGREFIEGSIDCVCMLDDQHFVSGGDSGTIALWHTGKKKPIFSVSFAHGTQPLTSEDQQLSGARWITSLAALRGTDLFASGSWDGQIRLWALDPSLRSFSLVKTIPVDGFVNGISLLALPEASVDSSKWPSDQPPTPQSPTLAPTDGLRGQREKQEIVLIAAVAREPRLGRWMRSKEGVRNGVFVAHLMLDEQGKAMIV</sequence>